<comment type="caution">
    <text evidence="2">The sequence shown here is derived from an EMBL/GenBank/DDBJ whole genome shotgun (WGS) entry which is preliminary data.</text>
</comment>
<dbReference type="InterPro" id="IPR010730">
    <property type="entry name" value="HET"/>
</dbReference>
<keyword evidence="3" id="KW-1185">Reference proteome</keyword>
<dbReference type="PANTHER" id="PTHR24148">
    <property type="entry name" value="ANKYRIN REPEAT DOMAIN-CONTAINING PROTEIN 39 HOMOLOG-RELATED"/>
    <property type="match status" value="1"/>
</dbReference>
<proteinExistence type="predicted"/>
<organism evidence="2 3">
    <name type="scientific">Zasmidium cellare</name>
    <name type="common">Wine cellar mold</name>
    <name type="synonym">Racodium cellare</name>
    <dbReference type="NCBI Taxonomy" id="395010"/>
    <lineage>
        <taxon>Eukaryota</taxon>
        <taxon>Fungi</taxon>
        <taxon>Dikarya</taxon>
        <taxon>Ascomycota</taxon>
        <taxon>Pezizomycotina</taxon>
        <taxon>Dothideomycetes</taxon>
        <taxon>Dothideomycetidae</taxon>
        <taxon>Mycosphaerellales</taxon>
        <taxon>Mycosphaerellaceae</taxon>
        <taxon>Zasmidium</taxon>
    </lineage>
</organism>
<protein>
    <recommendedName>
        <fullName evidence="1">Heterokaryon incompatibility domain-containing protein</fullName>
    </recommendedName>
</protein>
<gene>
    <name evidence="2" type="ORF">PRZ48_014373</name>
</gene>
<reference evidence="2 3" key="1">
    <citation type="journal article" date="2023" name="G3 (Bethesda)">
        <title>A chromosome-level genome assembly of Zasmidium syzygii isolated from banana leaves.</title>
        <authorList>
            <person name="van Westerhoven A.C."/>
            <person name="Mehrabi R."/>
            <person name="Talebi R."/>
            <person name="Steentjes M.B.F."/>
            <person name="Corcolon B."/>
            <person name="Chong P.A."/>
            <person name="Kema G.H.J."/>
            <person name="Seidl M.F."/>
        </authorList>
    </citation>
    <scope>NUCLEOTIDE SEQUENCE [LARGE SCALE GENOMIC DNA]</scope>
    <source>
        <strain evidence="2 3">P124</strain>
    </source>
</reference>
<dbReference type="Pfam" id="PF06985">
    <property type="entry name" value="HET"/>
    <property type="match status" value="1"/>
</dbReference>
<name>A0ABR0DY59_ZASCE</name>
<dbReference type="Proteomes" id="UP001305779">
    <property type="component" value="Unassembled WGS sequence"/>
</dbReference>
<dbReference type="EMBL" id="JAXOVC010000014">
    <property type="protein sequence ID" value="KAK4494075.1"/>
    <property type="molecule type" value="Genomic_DNA"/>
</dbReference>
<feature type="domain" description="Heterokaryon incompatibility" evidence="1">
    <location>
        <begin position="53"/>
        <end position="154"/>
    </location>
</feature>
<evidence type="ECO:0000313" key="3">
    <source>
        <dbReference type="Proteomes" id="UP001305779"/>
    </source>
</evidence>
<dbReference type="InterPro" id="IPR052895">
    <property type="entry name" value="HetReg/Transcr_Mod"/>
</dbReference>
<evidence type="ECO:0000313" key="2">
    <source>
        <dbReference type="EMBL" id="KAK4494075.1"/>
    </source>
</evidence>
<dbReference type="PANTHER" id="PTHR24148:SF64">
    <property type="entry name" value="HETEROKARYON INCOMPATIBILITY DOMAIN-CONTAINING PROTEIN"/>
    <property type="match status" value="1"/>
</dbReference>
<sequence>MSDQRPTSFYPKVPIDPVRQIRVLSLQHGDGSDEISCHLSPANVDAGDPNEEYDALSYTWGRTWKDHKTITLQGQPGFPVTANLYSALRRLRTDGVARRLWIDQICINQNEQLRSEKEQQIPLMGRIYNQATQVIVWLGDCPDDIHAKNEKDMRYQQLRSALKRQTRAWVIQEYVQARNDPVFYFGSCRATADEVLQIVYDDRGIKIMKVAGAASTFHSRHKAFERLRKYEPKHDILSLLPSVSQSGCYHGQDKVFSIISLLPDVERSHIKVNYDKTPERVFADATNAAIQGSGTLDILAFVAYGSRRNSKLPSWVLDFNLPVPKADVKKMPGITALTEFADESTWATRLSDMKTYLSKAGDSSVPWCQSKPVTKADTAYDEHRQSLRVKGLEFDRIASVIPFSRKIRPLTGSNQTEVNMFQSIITMANPYDLLNAKQASSFSLQSCKASSDEGFRPSKTMALLEKWDELFAATPDPRGGERQWAEKNFWKIYMRPIATTASEHGVLVLTRSGFFGLATTDVRAGDVVVLPHGSRFPVVVSSENGSRRFRGLIWVHGIMRDELYRKEGVNLKEVVVELV</sequence>
<accession>A0ABR0DY59</accession>
<evidence type="ECO:0000259" key="1">
    <source>
        <dbReference type="Pfam" id="PF06985"/>
    </source>
</evidence>